<keyword evidence="3" id="KW-1185">Reference proteome</keyword>
<evidence type="ECO:0000256" key="1">
    <source>
        <dbReference type="SAM" id="SignalP"/>
    </source>
</evidence>
<gene>
    <name evidence="2" type="ORF">FGO68_gene3077</name>
</gene>
<accession>A0A8J8NQ59</accession>
<keyword evidence="1" id="KW-0732">Signal</keyword>
<organism evidence="2 3">
    <name type="scientific">Halteria grandinella</name>
    <dbReference type="NCBI Taxonomy" id="5974"/>
    <lineage>
        <taxon>Eukaryota</taxon>
        <taxon>Sar</taxon>
        <taxon>Alveolata</taxon>
        <taxon>Ciliophora</taxon>
        <taxon>Intramacronucleata</taxon>
        <taxon>Spirotrichea</taxon>
        <taxon>Stichotrichia</taxon>
        <taxon>Sporadotrichida</taxon>
        <taxon>Halteriidae</taxon>
        <taxon>Halteria</taxon>
    </lineage>
</organism>
<protein>
    <recommendedName>
        <fullName evidence="4">Secreted protein</fullName>
    </recommendedName>
</protein>
<evidence type="ECO:0008006" key="4">
    <source>
        <dbReference type="Google" id="ProtNLM"/>
    </source>
</evidence>
<dbReference type="AlphaFoldDB" id="A0A8J8NQ59"/>
<evidence type="ECO:0000313" key="2">
    <source>
        <dbReference type="EMBL" id="TNV79497.1"/>
    </source>
</evidence>
<reference evidence="2" key="1">
    <citation type="submission" date="2019-06" db="EMBL/GenBank/DDBJ databases">
        <authorList>
            <person name="Zheng W."/>
        </authorList>
    </citation>
    <scope>NUCLEOTIDE SEQUENCE</scope>
    <source>
        <strain evidence="2">QDHG01</strain>
    </source>
</reference>
<dbReference type="EMBL" id="RRYP01008841">
    <property type="protein sequence ID" value="TNV79497.1"/>
    <property type="molecule type" value="Genomic_DNA"/>
</dbReference>
<proteinExistence type="predicted"/>
<feature type="chain" id="PRO_5035175100" description="Secreted protein" evidence="1">
    <location>
        <begin position="24"/>
        <end position="71"/>
    </location>
</feature>
<sequence length="71" mass="7944">MPRVLASVINCKLLSWLIPCSLQQSFTNFCSKIASEFPCSIKERQLLSTLEGVPVNCEFLSLQICYARSST</sequence>
<evidence type="ECO:0000313" key="3">
    <source>
        <dbReference type="Proteomes" id="UP000785679"/>
    </source>
</evidence>
<comment type="caution">
    <text evidence="2">The sequence shown here is derived from an EMBL/GenBank/DDBJ whole genome shotgun (WGS) entry which is preliminary data.</text>
</comment>
<dbReference type="Proteomes" id="UP000785679">
    <property type="component" value="Unassembled WGS sequence"/>
</dbReference>
<name>A0A8J8NQ59_HALGN</name>
<feature type="signal peptide" evidence="1">
    <location>
        <begin position="1"/>
        <end position="23"/>
    </location>
</feature>